<dbReference type="GO" id="GO:0005787">
    <property type="term" value="C:signal peptidase complex"/>
    <property type="evidence" value="ECO:0007669"/>
    <property type="project" value="InterPro"/>
</dbReference>
<evidence type="ECO:0000256" key="1">
    <source>
        <dbReference type="ARBA" id="ARBA00004477"/>
    </source>
</evidence>
<dbReference type="OrthoDB" id="263893at2759"/>
<protein>
    <recommendedName>
        <fullName evidence="3">Signal peptidase complex subunit 1</fullName>
    </recommendedName>
</protein>
<evidence type="ECO:0000313" key="10">
    <source>
        <dbReference type="EMBL" id="KMP03343.1"/>
    </source>
</evidence>
<evidence type="ECO:0000256" key="5">
    <source>
        <dbReference type="ARBA" id="ARBA00022824"/>
    </source>
</evidence>
<evidence type="ECO:0000256" key="2">
    <source>
        <dbReference type="ARBA" id="ARBA00005245"/>
    </source>
</evidence>
<feature type="transmembrane region" description="Helical" evidence="9">
    <location>
        <begin position="156"/>
        <end position="176"/>
    </location>
</feature>
<dbReference type="Pfam" id="PF06645">
    <property type="entry name" value="SPC12"/>
    <property type="match status" value="1"/>
</dbReference>
<dbReference type="AlphaFoldDB" id="A0A0J6Y973"/>
<comment type="similarity">
    <text evidence="2">Belongs to the SPCS1 family.</text>
</comment>
<evidence type="ECO:0000313" key="11">
    <source>
        <dbReference type="Proteomes" id="UP000054565"/>
    </source>
</evidence>
<dbReference type="Proteomes" id="UP000054565">
    <property type="component" value="Unassembled WGS sequence"/>
</dbReference>
<dbReference type="GO" id="GO:0006465">
    <property type="term" value="P:signal peptide processing"/>
    <property type="evidence" value="ECO:0007669"/>
    <property type="project" value="InterPro"/>
</dbReference>
<dbReference type="EMBL" id="DS028094">
    <property type="protein sequence ID" value="KMP03343.1"/>
    <property type="molecule type" value="Genomic_DNA"/>
</dbReference>
<keyword evidence="6 9" id="KW-1133">Transmembrane helix</keyword>
<name>A0A0J6Y973_COCIT</name>
<dbReference type="InterPro" id="IPR009542">
    <property type="entry name" value="Spc1/SPCS1"/>
</dbReference>
<dbReference type="PANTHER" id="PTHR13202">
    <property type="entry name" value="MICROSOMAL SIGNAL PEPTIDASE 12 KDA SUBUNIT"/>
    <property type="match status" value="1"/>
</dbReference>
<organism evidence="10 11">
    <name type="scientific">Coccidioides immitis RMSCC 2394</name>
    <dbReference type="NCBI Taxonomy" id="404692"/>
    <lineage>
        <taxon>Eukaryota</taxon>
        <taxon>Fungi</taxon>
        <taxon>Dikarya</taxon>
        <taxon>Ascomycota</taxon>
        <taxon>Pezizomycotina</taxon>
        <taxon>Eurotiomycetes</taxon>
        <taxon>Eurotiomycetidae</taxon>
        <taxon>Onygenales</taxon>
        <taxon>Onygenaceae</taxon>
        <taxon>Coccidioides</taxon>
    </lineage>
</organism>
<keyword evidence="5" id="KW-0256">Endoplasmic reticulum</keyword>
<dbReference type="GO" id="GO:0045047">
    <property type="term" value="P:protein targeting to ER"/>
    <property type="evidence" value="ECO:0007669"/>
    <property type="project" value="TreeGrafter"/>
</dbReference>
<evidence type="ECO:0000256" key="3">
    <source>
        <dbReference type="ARBA" id="ARBA00017059"/>
    </source>
</evidence>
<comment type="subcellular location">
    <subcellularLocation>
        <location evidence="1">Endoplasmic reticulum membrane</location>
        <topology evidence="1">Multi-pass membrane protein</topology>
    </subcellularLocation>
</comment>
<evidence type="ECO:0000256" key="9">
    <source>
        <dbReference type="SAM" id="Phobius"/>
    </source>
</evidence>
<sequence length="235" mass="25995">MYSFLESILSFGITDARNGPATFSNFVASMKLGRNESYLARSSINSGHLSSWNIGCMGPWDLPAYKSEPGVRQFQHFHSAKFPTLKLSTLRANNRSPSFPPTLHAQSPRNSRSISQPFTGYAERQIDSHYYFKMDEILAPLQDIFEAQIDFHGQRLAEILSTVLLILFGAIGFIAGYIYQDIFITVLIGTVGLISTMLVVVPSWPIYNKHPEPWLVPGIGGVQGGGIVVGNVKAR</sequence>
<evidence type="ECO:0000256" key="7">
    <source>
        <dbReference type="ARBA" id="ARBA00023136"/>
    </source>
</evidence>
<evidence type="ECO:0000256" key="8">
    <source>
        <dbReference type="ARBA" id="ARBA00045204"/>
    </source>
</evidence>
<keyword evidence="7 9" id="KW-0472">Membrane</keyword>
<comment type="function">
    <text evidence="8">Component of the signal peptidase complex (SPC) which catalyzes the cleavage of N-terminal signal sequences from nascent proteins as they are translocated into the lumen of the endoplasmic reticulum. Dispensable for SPC enzymatic activity.</text>
</comment>
<gene>
    <name evidence="10" type="ORF">CIRG_03035</name>
</gene>
<accession>A0A0J6Y973</accession>
<dbReference type="STRING" id="404692.A0A0J6Y973"/>
<evidence type="ECO:0000256" key="6">
    <source>
        <dbReference type="ARBA" id="ARBA00022989"/>
    </source>
</evidence>
<keyword evidence="4 9" id="KW-0812">Transmembrane</keyword>
<evidence type="ECO:0000256" key="4">
    <source>
        <dbReference type="ARBA" id="ARBA00022692"/>
    </source>
</evidence>
<dbReference type="PANTHER" id="PTHR13202:SF0">
    <property type="entry name" value="SIGNAL PEPTIDASE COMPLEX SUBUNIT 1"/>
    <property type="match status" value="1"/>
</dbReference>
<proteinExistence type="inferred from homology"/>
<feature type="transmembrane region" description="Helical" evidence="9">
    <location>
        <begin position="182"/>
        <end position="201"/>
    </location>
</feature>
<reference evidence="11" key="1">
    <citation type="journal article" date="2010" name="Genome Res.">
        <title>Population genomic sequencing of Coccidioides fungi reveals recent hybridization and transposon control.</title>
        <authorList>
            <person name="Neafsey D.E."/>
            <person name="Barker B.M."/>
            <person name="Sharpton T.J."/>
            <person name="Stajich J.E."/>
            <person name="Park D.J."/>
            <person name="Whiston E."/>
            <person name="Hung C.-Y."/>
            <person name="McMahan C."/>
            <person name="White J."/>
            <person name="Sykes S."/>
            <person name="Heiman D."/>
            <person name="Young S."/>
            <person name="Zeng Q."/>
            <person name="Abouelleil A."/>
            <person name="Aftuck L."/>
            <person name="Bessette D."/>
            <person name="Brown A."/>
            <person name="FitzGerald M."/>
            <person name="Lui A."/>
            <person name="Macdonald J.P."/>
            <person name="Priest M."/>
            <person name="Orbach M.J."/>
            <person name="Galgiani J.N."/>
            <person name="Kirkland T.N."/>
            <person name="Cole G.T."/>
            <person name="Birren B.W."/>
            <person name="Henn M.R."/>
            <person name="Taylor J.W."/>
            <person name="Rounsley S.D."/>
        </authorList>
    </citation>
    <scope>NUCLEOTIDE SEQUENCE [LARGE SCALE GENOMIC DNA]</scope>
    <source>
        <strain evidence="11">RMSCC 2394</strain>
    </source>
</reference>